<dbReference type="KEGG" id="tml:GSTUM_00011757001"/>
<dbReference type="GeneID" id="9186596"/>
<dbReference type="HOGENOM" id="CLU_947296_0_0_1"/>
<evidence type="ECO:0000313" key="1">
    <source>
        <dbReference type="EMBL" id="CAZ86356.1"/>
    </source>
</evidence>
<protein>
    <submittedName>
        <fullName evidence="1">(Perigord truffle) hypothetical protein</fullName>
    </submittedName>
</protein>
<dbReference type="InParanoid" id="D5GP91"/>
<proteinExistence type="predicted"/>
<evidence type="ECO:0000313" key="2">
    <source>
        <dbReference type="Proteomes" id="UP000006911"/>
    </source>
</evidence>
<dbReference type="AlphaFoldDB" id="D5GP91"/>
<accession>D5GP91</accession>
<sequence>MSTTIPSTTTIASLPVEIHAQILRSLPCFRDVHDAILASRLFHNAWVSGQNGIINAIARETIQPLEPLVRLYLAREQQKFEVSVDGATNHRLTLQTITNIREYIKAAATQYNAMVSTPLLRRNYRIGEGPEPPPRTPCALELDLFTMTYLTMKLIEAYPPNLIAPLLSRTATMDLLRIRQLQKHMYARGPPEDDYGGDRGGLVQREFMARLPRGSGIWEAMAGRMIGGEPFALWREGQEQVRGLERAMKEGKFPWDAGASGAVEVVRGSGGVNGFTGVQTAGGCSGIIGFYRYV</sequence>
<keyword evidence="2" id="KW-1185">Reference proteome</keyword>
<dbReference type="Proteomes" id="UP000006911">
    <property type="component" value="Unassembled WGS sequence"/>
</dbReference>
<name>D5GP91_TUBMM</name>
<reference evidence="1 2" key="1">
    <citation type="journal article" date="2010" name="Nature">
        <title>Perigord black truffle genome uncovers evolutionary origins and mechanisms of symbiosis.</title>
        <authorList>
            <person name="Martin F."/>
            <person name="Kohler A."/>
            <person name="Murat C."/>
            <person name="Balestrini R."/>
            <person name="Coutinho P.M."/>
            <person name="Jaillon O."/>
            <person name="Montanini B."/>
            <person name="Morin E."/>
            <person name="Noel B."/>
            <person name="Percudani R."/>
            <person name="Porcel B."/>
            <person name="Rubini A."/>
            <person name="Amicucci A."/>
            <person name="Amselem J."/>
            <person name="Anthouard V."/>
            <person name="Arcioni S."/>
            <person name="Artiguenave F."/>
            <person name="Aury J.M."/>
            <person name="Ballario P."/>
            <person name="Bolchi A."/>
            <person name="Brenna A."/>
            <person name="Brun A."/>
            <person name="Buee M."/>
            <person name="Cantarel B."/>
            <person name="Chevalier G."/>
            <person name="Couloux A."/>
            <person name="Da Silva C."/>
            <person name="Denoeud F."/>
            <person name="Duplessis S."/>
            <person name="Ghignone S."/>
            <person name="Hilselberger B."/>
            <person name="Iotti M."/>
            <person name="Marcais B."/>
            <person name="Mello A."/>
            <person name="Miranda M."/>
            <person name="Pacioni G."/>
            <person name="Quesneville H."/>
            <person name="Riccioni C."/>
            <person name="Ruotolo R."/>
            <person name="Splivallo R."/>
            <person name="Stocchi V."/>
            <person name="Tisserant E."/>
            <person name="Viscomi A.R."/>
            <person name="Zambonelli A."/>
            <person name="Zampieri E."/>
            <person name="Henrissat B."/>
            <person name="Lebrun M.H."/>
            <person name="Paolocci F."/>
            <person name="Bonfante P."/>
            <person name="Ottonello S."/>
            <person name="Wincker P."/>
        </authorList>
    </citation>
    <scope>NUCLEOTIDE SEQUENCE [LARGE SCALE GENOMIC DNA]</scope>
    <source>
        <strain evidence="1 2">Mel28</strain>
    </source>
</reference>
<organism evidence="1 2">
    <name type="scientific">Tuber melanosporum (strain Mel28)</name>
    <name type="common">Perigord black truffle</name>
    <dbReference type="NCBI Taxonomy" id="656061"/>
    <lineage>
        <taxon>Eukaryota</taxon>
        <taxon>Fungi</taxon>
        <taxon>Dikarya</taxon>
        <taxon>Ascomycota</taxon>
        <taxon>Pezizomycotina</taxon>
        <taxon>Pezizomycetes</taxon>
        <taxon>Pezizales</taxon>
        <taxon>Tuberaceae</taxon>
        <taxon>Tuber</taxon>
    </lineage>
</organism>
<dbReference type="RefSeq" id="XP_002842165.1">
    <property type="nucleotide sequence ID" value="XM_002842119.1"/>
</dbReference>
<gene>
    <name evidence="1" type="ORF">GSTUM_00011757001</name>
</gene>
<dbReference type="EMBL" id="FN430373">
    <property type="protein sequence ID" value="CAZ86356.1"/>
    <property type="molecule type" value="Genomic_DNA"/>
</dbReference>